<dbReference type="InterPro" id="IPR026336">
    <property type="entry name" value="PdeM-like"/>
</dbReference>
<dbReference type="GO" id="GO:0016787">
    <property type="term" value="F:hydrolase activity"/>
    <property type="evidence" value="ECO:0007669"/>
    <property type="project" value="UniProtKB-KW"/>
</dbReference>
<dbReference type="InterPro" id="IPR029052">
    <property type="entry name" value="Metallo-depent_PP-like"/>
</dbReference>
<dbReference type="RefSeq" id="WP_163463448.1">
    <property type="nucleotide sequence ID" value="NZ_JAAAMG010000008.1"/>
</dbReference>
<dbReference type="EMBL" id="JAAAMG010000008">
    <property type="protein sequence ID" value="NDW05009.1"/>
    <property type="molecule type" value="Genomic_DNA"/>
</dbReference>
<dbReference type="Gene3D" id="3.60.21.10">
    <property type="match status" value="1"/>
</dbReference>
<gene>
    <name evidence="2" type="primary">pdeM</name>
    <name evidence="2" type="ORF">GTK09_11260</name>
</gene>
<dbReference type="AlphaFoldDB" id="A0A6N9T5E0"/>
<dbReference type="Proteomes" id="UP000469011">
    <property type="component" value="Unassembled WGS sequence"/>
</dbReference>
<keyword evidence="2" id="KW-0255">Endonuclease</keyword>
<dbReference type="PANTHER" id="PTHR39323">
    <property type="entry name" value="BLR1149 PROTEIN"/>
    <property type="match status" value="1"/>
</dbReference>
<feature type="domain" description="Calcineurin-like phosphoesterase" evidence="1">
    <location>
        <begin position="41"/>
        <end position="137"/>
    </location>
</feature>
<keyword evidence="3" id="KW-1185">Reference proteome</keyword>
<keyword evidence="2" id="KW-0436">Ligase</keyword>
<organism evidence="2 3">
    <name type="scientific">Jiella pacifica</name>
    <dbReference type="NCBI Taxonomy" id="2696469"/>
    <lineage>
        <taxon>Bacteria</taxon>
        <taxon>Pseudomonadati</taxon>
        <taxon>Pseudomonadota</taxon>
        <taxon>Alphaproteobacteria</taxon>
        <taxon>Hyphomicrobiales</taxon>
        <taxon>Aurantimonadaceae</taxon>
        <taxon>Jiella</taxon>
    </lineage>
</organism>
<dbReference type="NCBIfam" id="TIGR04123">
    <property type="entry name" value="P_estr_lig_assc"/>
    <property type="match status" value="1"/>
</dbReference>
<protein>
    <submittedName>
        <fullName evidence="2">Ligase-associated DNA damage response endonuclease PdeM</fullName>
        <ecNumber evidence="2">3.1.-.-</ecNumber>
    </submittedName>
</protein>
<name>A0A6N9T5E0_9HYPH</name>
<reference evidence="2 3" key="1">
    <citation type="submission" date="2020-01" db="EMBL/GenBank/DDBJ databases">
        <title>Jiella pacifica sp. nov.</title>
        <authorList>
            <person name="Xue Z."/>
            <person name="Zhu S."/>
            <person name="Chen J."/>
            <person name="Yang J."/>
        </authorList>
    </citation>
    <scope>NUCLEOTIDE SEQUENCE [LARGE SCALE GENOMIC DNA]</scope>
    <source>
        <strain evidence="2 3">40Bstr34</strain>
    </source>
</reference>
<dbReference type="PANTHER" id="PTHR39323:SF1">
    <property type="entry name" value="BLR1149 PROTEIN"/>
    <property type="match status" value="1"/>
</dbReference>
<evidence type="ECO:0000313" key="3">
    <source>
        <dbReference type="Proteomes" id="UP000469011"/>
    </source>
</evidence>
<keyword evidence="2" id="KW-0540">Nuclease</keyword>
<keyword evidence="2" id="KW-0378">Hydrolase</keyword>
<dbReference type="EC" id="3.1.-.-" evidence="2"/>
<dbReference type="GO" id="GO:0004519">
    <property type="term" value="F:endonuclease activity"/>
    <property type="evidence" value="ECO:0007669"/>
    <property type="project" value="UniProtKB-KW"/>
</dbReference>
<evidence type="ECO:0000259" key="1">
    <source>
        <dbReference type="Pfam" id="PF00149"/>
    </source>
</evidence>
<comment type="caution">
    <text evidence="2">The sequence shown here is derived from an EMBL/GenBank/DDBJ whole genome shotgun (WGS) entry which is preliminary data.</text>
</comment>
<dbReference type="PIRSF" id="PIRSF000887">
    <property type="entry name" value="Pesterase_MJ0037"/>
    <property type="match status" value="1"/>
</dbReference>
<dbReference type="InterPro" id="IPR024173">
    <property type="entry name" value="Pesterase_MJ0037-like"/>
</dbReference>
<dbReference type="GO" id="GO:0016874">
    <property type="term" value="F:ligase activity"/>
    <property type="evidence" value="ECO:0007669"/>
    <property type="project" value="UniProtKB-KW"/>
</dbReference>
<dbReference type="Pfam" id="PF00149">
    <property type="entry name" value="Metallophos"/>
    <property type="match status" value="1"/>
</dbReference>
<sequence>MNALARRRSQGECAALEIALAGERVACDPSGVLYLPAEDCLVVSDLHLEKGAAFARRGMFLPPYDTAATLSLLALCLDRYSPARVVCLGDSFHDRKGAALMPASERDTLAGLMRGRDWVWIAGNHDPEPPQGIGGETLLEMTIGALAFRHEPSAGLRRGEVSGHLHPVARLAGRGSRRACFATDGARMILPSFGVTTGGLNVLDRAFHGLFDMPRALACMIGHAGIYPVRFGSLARG</sequence>
<evidence type="ECO:0000313" key="2">
    <source>
        <dbReference type="EMBL" id="NDW05009.1"/>
    </source>
</evidence>
<dbReference type="InterPro" id="IPR004843">
    <property type="entry name" value="Calcineurin-like_PHP"/>
</dbReference>
<proteinExistence type="predicted"/>
<dbReference type="SUPFAM" id="SSF56300">
    <property type="entry name" value="Metallo-dependent phosphatases"/>
    <property type="match status" value="1"/>
</dbReference>
<accession>A0A6N9T5E0</accession>